<feature type="compositionally biased region" description="Basic residues" evidence="1">
    <location>
        <begin position="15"/>
        <end position="24"/>
    </location>
</feature>
<feature type="region of interest" description="Disordered" evidence="1">
    <location>
        <begin position="1"/>
        <end position="40"/>
    </location>
</feature>
<evidence type="ECO:0000256" key="1">
    <source>
        <dbReference type="SAM" id="MobiDB-lite"/>
    </source>
</evidence>
<name>A0A061R3H6_9CHLO</name>
<gene>
    <name evidence="2" type="ORF">TSPGSL018_16322</name>
</gene>
<proteinExistence type="predicted"/>
<organism evidence="2">
    <name type="scientific">Tetraselmis sp. GSL018</name>
    <dbReference type="NCBI Taxonomy" id="582737"/>
    <lineage>
        <taxon>Eukaryota</taxon>
        <taxon>Viridiplantae</taxon>
        <taxon>Chlorophyta</taxon>
        <taxon>core chlorophytes</taxon>
        <taxon>Chlorodendrophyceae</taxon>
        <taxon>Chlorodendrales</taxon>
        <taxon>Chlorodendraceae</taxon>
        <taxon>Tetraselmis</taxon>
    </lineage>
</organism>
<dbReference type="AlphaFoldDB" id="A0A061R3H6"/>
<accession>A0A061R3H6</accession>
<sequence length="40" mass="4406">RPPTGLSRPGPRLRQTAHPRPPKRLCRDFPRTSVNAGATS</sequence>
<protein>
    <submittedName>
        <fullName evidence="2">Uncharacterized protein</fullName>
    </submittedName>
</protein>
<dbReference type="EMBL" id="GBEZ01021442">
    <property type="protein sequence ID" value="JAC65304.1"/>
    <property type="molecule type" value="Transcribed_RNA"/>
</dbReference>
<evidence type="ECO:0000313" key="2">
    <source>
        <dbReference type="EMBL" id="JAC65304.1"/>
    </source>
</evidence>
<feature type="non-terminal residue" evidence="2">
    <location>
        <position position="1"/>
    </location>
</feature>
<reference evidence="2" key="1">
    <citation type="submission" date="2014-05" db="EMBL/GenBank/DDBJ databases">
        <title>The transcriptome of the halophilic microalga Tetraselmis sp. GSL018 isolated from the Great Salt Lake, Utah.</title>
        <authorList>
            <person name="Jinkerson R.E."/>
            <person name="D'Adamo S."/>
            <person name="Posewitz M.C."/>
        </authorList>
    </citation>
    <scope>NUCLEOTIDE SEQUENCE</scope>
    <source>
        <strain evidence="2">GSL018</strain>
    </source>
</reference>